<organism evidence="2 3">
    <name type="scientific">Coilia grayii</name>
    <name type="common">Gray's grenadier anchovy</name>
    <dbReference type="NCBI Taxonomy" id="363190"/>
    <lineage>
        <taxon>Eukaryota</taxon>
        <taxon>Metazoa</taxon>
        <taxon>Chordata</taxon>
        <taxon>Craniata</taxon>
        <taxon>Vertebrata</taxon>
        <taxon>Euteleostomi</taxon>
        <taxon>Actinopterygii</taxon>
        <taxon>Neopterygii</taxon>
        <taxon>Teleostei</taxon>
        <taxon>Clupei</taxon>
        <taxon>Clupeiformes</taxon>
        <taxon>Clupeoidei</taxon>
        <taxon>Engraulidae</taxon>
        <taxon>Coilinae</taxon>
        <taxon>Coilia</taxon>
    </lineage>
</organism>
<feature type="compositionally biased region" description="Basic and acidic residues" evidence="1">
    <location>
        <begin position="233"/>
        <end position="243"/>
    </location>
</feature>
<sequence>MAASFVFRRWCSTAAAETAVPSKGTRWERFKSGRFGVWCRSLFGDYKEACREVVVGAWERPLKAGIYLGLLGGAWACFHTNPREGSFETNLLDVANQLGLLSPWIRNGVSDGHVQKLTRLHNEGRLRYISLGVASLEYQADYDPDASLYEANCSALSVPWRQLPERVVDVGFAGRWWVLDTKMKDYDINEDEFRHLPPALSATVPPAPQVTERNEQLHKDSWKPVAIQEDEEERTRAAEQTERDGEEGTQSDAVGQIQQRTQT</sequence>
<accession>A0ABD1KQ40</accession>
<dbReference type="PANTHER" id="PTHR21435:SF1">
    <property type="entry name" value="MITOCHONDRIAL IMPORT INNER MEMBRANE TRANSLOCASE SUBUNIT TIM29"/>
    <property type="match status" value="1"/>
</dbReference>
<feature type="compositionally biased region" description="Polar residues" evidence="1">
    <location>
        <begin position="250"/>
        <end position="263"/>
    </location>
</feature>
<keyword evidence="3" id="KW-1185">Reference proteome</keyword>
<reference evidence="2 3" key="1">
    <citation type="submission" date="2024-09" db="EMBL/GenBank/DDBJ databases">
        <title>A chromosome-level genome assembly of Gray's grenadier anchovy, Coilia grayii.</title>
        <authorList>
            <person name="Fu Z."/>
        </authorList>
    </citation>
    <scope>NUCLEOTIDE SEQUENCE [LARGE SCALE GENOMIC DNA]</scope>
    <source>
        <strain evidence="2">G4</strain>
        <tissue evidence="2">Muscle</tissue>
    </source>
</reference>
<dbReference type="AlphaFoldDB" id="A0ABD1KQ40"/>
<feature type="region of interest" description="Disordered" evidence="1">
    <location>
        <begin position="199"/>
        <end position="263"/>
    </location>
</feature>
<evidence type="ECO:0000313" key="2">
    <source>
        <dbReference type="EMBL" id="KAL2101265.1"/>
    </source>
</evidence>
<evidence type="ECO:0000313" key="3">
    <source>
        <dbReference type="Proteomes" id="UP001591681"/>
    </source>
</evidence>
<proteinExistence type="predicted"/>
<dbReference type="Pfam" id="PF10171">
    <property type="entry name" value="Tim29"/>
    <property type="match status" value="1"/>
</dbReference>
<evidence type="ECO:0008006" key="4">
    <source>
        <dbReference type="Google" id="ProtNLM"/>
    </source>
</evidence>
<gene>
    <name evidence="2" type="ORF">ACEWY4_003026</name>
</gene>
<feature type="compositionally biased region" description="Basic and acidic residues" evidence="1">
    <location>
        <begin position="212"/>
        <end position="222"/>
    </location>
</feature>
<protein>
    <recommendedName>
        <fullName evidence="4">Mitochondrial import inner membrane translocase subunit Tim29</fullName>
    </recommendedName>
</protein>
<dbReference type="Proteomes" id="UP001591681">
    <property type="component" value="Unassembled WGS sequence"/>
</dbReference>
<dbReference type="EMBL" id="JBHFQA010000003">
    <property type="protein sequence ID" value="KAL2101265.1"/>
    <property type="molecule type" value="Genomic_DNA"/>
</dbReference>
<dbReference type="InterPro" id="IPR019322">
    <property type="entry name" value="TIMM29"/>
</dbReference>
<comment type="caution">
    <text evidence="2">The sequence shown here is derived from an EMBL/GenBank/DDBJ whole genome shotgun (WGS) entry which is preliminary data.</text>
</comment>
<name>A0ABD1KQ40_9TELE</name>
<evidence type="ECO:0000256" key="1">
    <source>
        <dbReference type="SAM" id="MobiDB-lite"/>
    </source>
</evidence>
<dbReference type="PANTHER" id="PTHR21435">
    <property type="entry name" value="MITOCHONDRIAL IMPORT INNER MEMBRANE TRANSLOCASE SUBUNIT TIM29"/>
    <property type="match status" value="1"/>
</dbReference>